<organism evidence="1 2">
    <name type="scientific">Bradyrhizobium vignae</name>
    <dbReference type="NCBI Taxonomy" id="1549949"/>
    <lineage>
        <taxon>Bacteria</taxon>
        <taxon>Pseudomonadati</taxon>
        <taxon>Pseudomonadota</taxon>
        <taxon>Alphaproteobacteria</taxon>
        <taxon>Hyphomicrobiales</taxon>
        <taxon>Nitrobacteraceae</taxon>
        <taxon>Bradyrhizobium</taxon>
    </lineage>
</organism>
<dbReference type="KEGG" id="bvz:BRAD3257_1918"/>
<dbReference type="RefSeq" id="WP_122401514.1">
    <property type="nucleotide sequence ID" value="NZ_LS398110.1"/>
</dbReference>
<name>A0A2U3PV75_9BRAD</name>
<accession>A0A2U3PV75</accession>
<gene>
    <name evidence="1" type="ORF">BRAD3257_1918</name>
</gene>
<dbReference type="Proteomes" id="UP000246085">
    <property type="component" value="Chromosome BRAD3257"/>
</dbReference>
<proteinExistence type="predicted"/>
<dbReference type="EMBL" id="LS398110">
    <property type="protein sequence ID" value="SPP93026.1"/>
    <property type="molecule type" value="Genomic_DNA"/>
</dbReference>
<evidence type="ECO:0000313" key="1">
    <source>
        <dbReference type="EMBL" id="SPP93026.1"/>
    </source>
</evidence>
<evidence type="ECO:0000313" key="2">
    <source>
        <dbReference type="Proteomes" id="UP000246085"/>
    </source>
</evidence>
<dbReference type="AlphaFoldDB" id="A0A2U3PV75"/>
<sequence length="82" mass="9356">MSVEENLITSLLDGSVTMETACGSTSEIVAVCLALGRYDELPDPYRAKKDAWERLDMRQRRIVRNYNPTFRDPKWDGPSVYG</sequence>
<reference evidence="1 2" key="1">
    <citation type="submission" date="2018-03" db="EMBL/GenBank/DDBJ databases">
        <authorList>
            <person name="Gully D."/>
        </authorList>
    </citation>
    <scope>NUCLEOTIDE SEQUENCE [LARGE SCALE GENOMIC DNA]</scope>
    <source>
        <strain evidence="1">ORS3257</strain>
    </source>
</reference>
<protein>
    <submittedName>
        <fullName evidence="1">Uncharacterized protein</fullName>
    </submittedName>
</protein>